<feature type="transmembrane region" description="Helical" evidence="1">
    <location>
        <begin position="64"/>
        <end position="82"/>
    </location>
</feature>
<evidence type="ECO:0000256" key="1">
    <source>
        <dbReference type="SAM" id="Phobius"/>
    </source>
</evidence>
<keyword evidence="1" id="KW-1133">Transmembrane helix</keyword>
<dbReference type="Proteomes" id="UP000293568">
    <property type="component" value="Chromosome"/>
</dbReference>
<dbReference type="RefSeq" id="WP_129441664.1">
    <property type="nucleotide sequence ID" value="NZ_CP035492.1"/>
</dbReference>
<dbReference type="EMBL" id="CP035492">
    <property type="protein sequence ID" value="QAY67245.1"/>
    <property type="molecule type" value="Genomic_DNA"/>
</dbReference>
<dbReference type="KEGG" id="pprt:ET464_13380"/>
<feature type="transmembrane region" description="Helical" evidence="1">
    <location>
        <begin position="7"/>
        <end position="28"/>
    </location>
</feature>
<proteinExistence type="predicted"/>
<organism evidence="2 3">
    <name type="scientific">Paenibacillus protaetiae</name>
    <dbReference type="NCBI Taxonomy" id="2509456"/>
    <lineage>
        <taxon>Bacteria</taxon>
        <taxon>Bacillati</taxon>
        <taxon>Bacillota</taxon>
        <taxon>Bacilli</taxon>
        <taxon>Bacillales</taxon>
        <taxon>Paenibacillaceae</taxon>
        <taxon>Paenibacillus</taxon>
    </lineage>
</organism>
<accession>A0A4P6EX70</accession>
<name>A0A4P6EX70_9BACL</name>
<reference evidence="2 3" key="1">
    <citation type="submission" date="2019-01" db="EMBL/GenBank/DDBJ databases">
        <title>Genome sequencing of strain FW100M-2.</title>
        <authorList>
            <person name="Heo J."/>
            <person name="Kim S.-J."/>
            <person name="Kim J.-S."/>
            <person name="Hong S.-B."/>
            <person name="Kwon S.-W."/>
        </authorList>
    </citation>
    <scope>NUCLEOTIDE SEQUENCE [LARGE SCALE GENOMIC DNA]</scope>
    <source>
        <strain evidence="2 3">FW100M-2</strain>
    </source>
</reference>
<dbReference type="AlphaFoldDB" id="A0A4P6EX70"/>
<evidence type="ECO:0000313" key="3">
    <source>
        <dbReference type="Proteomes" id="UP000293568"/>
    </source>
</evidence>
<sequence length="98" mass="10980">MERKAVLCAYFAVIAIVCITMVPIRIHWEDGIDRATFMPVWRLDFHRSVIVGDGHRYGLDLPRLALMLAGITIVFALLYLFFKEPGDSKDNPASGGIS</sequence>
<keyword evidence="3" id="KW-1185">Reference proteome</keyword>
<keyword evidence="1" id="KW-0472">Membrane</keyword>
<evidence type="ECO:0000313" key="2">
    <source>
        <dbReference type="EMBL" id="QAY67245.1"/>
    </source>
</evidence>
<protein>
    <submittedName>
        <fullName evidence="2">Uncharacterized protein</fullName>
    </submittedName>
</protein>
<keyword evidence="1" id="KW-0812">Transmembrane</keyword>
<gene>
    <name evidence="2" type="ORF">ET464_13380</name>
</gene>